<proteinExistence type="predicted"/>
<dbReference type="Gene3D" id="3.80.10.10">
    <property type="entry name" value="Ribonuclease Inhibitor"/>
    <property type="match status" value="2"/>
</dbReference>
<dbReference type="SMART" id="SM00082">
    <property type="entry name" value="LRRCT"/>
    <property type="match status" value="1"/>
</dbReference>
<dbReference type="PANTHER" id="PTHR24369">
    <property type="entry name" value="ANTIGEN BSP, PUTATIVE-RELATED"/>
    <property type="match status" value="1"/>
</dbReference>
<comment type="caution">
    <text evidence="6">The sequence shown here is derived from an EMBL/GenBank/DDBJ whole genome shotgun (WGS) entry which is preliminary data.</text>
</comment>
<keyword evidence="4" id="KW-0812">Transmembrane</keyword>
<name>A0AAN8XDF8_HALRR</name>
<dbReference type="InterPro" id="IPR026906">
    <property type="entry name" value="LRR_5"/>
</dbReference>
<dbReference type="GO" id="GO:0005886">
    <property type="term" value="C:plasma membrane"/>
    <property type="evidence" value="ECO:0007669"/>
    <property type="project" value="TreeGrafter"/>
</dbReference>
<dbReference type="InterPro" id="IPR001611">
    <property type="entry name" value="Leu-rich_rpt"/>
</dbReference>
<feature type="domain" description="LRRCT" evidence="5">
    <location>
        <begin position="249"/>
        <end position="297"/>
    </location>
</feature>
<protein>
    <recommendedName>
        <fullName evidence="5">LRRCT domain-containing protein</fullName>
    </recommendedName>
</protein>
<accession>A0AAN8XDF8</accession>
<dbReference type="EMBL" id="JAXCGZ010005361">
    <property type="protein sequence ID" value="KAK7081317.1"/>
    <property type="molecule type" value="Genomic_DNA"/>
</dbReference>
<dbReference type="InterPro" id="IPR000483">
    <property type="entry name" value="Cys-rich_flank_reg_C"/>
</dbReference>
<dbReference type="PROSITE" id="PS51450">
    <property type="entry name" value="LRR"/>
    <property type="match status" value="2"/>
</dbReference>
<gene>
    <name evidence="6" type="ORF">SK128_019035</name>
</gene>
<reference evidence="6 7" key="1">
    <citation type="submission" date="2023-11" db="EMBL/GenBank/DDBJ databases">
        <title>Halocaridina rubra genome assembly.</title>
        <authorList>
            <person name="Smith C."/>
        </authorList>
    </citation>
    <scope>NUCLEOTIDE SEQUENCE [LARGE SCALE GENOMIC DNA]</scope>
    <source>
        <strain evidence="6">EP-1</strain>
        <tissue evidence="6">Whole</tissue>
    </source>
</reference>
<dbReference type="SUPFAM" id="SSF52058">
    <property type="entry name" value="L domain-like"/>
    <property type="match status" value="1"/>
</dbReference>
<keyword evidence="2" id="KW-0732">Signal</keyword>
<keyword evidence="4" id="KW-1133">Transmembrane helix</keyword>
<keyword evidence="7" id="KW-1185">Reference proteome</keyword>
<dbReference type="InterPro" id="IPR050541">
    <property type="entry name" value="LRR_TM_domain-containing"/>
</dbReference>
<evidence type="ECO:0000313" key="6">
    <source>
        <dbReference type="EMBL" id="KAK7081317.1"/>
    </source>
</evidence>
<evidence type="ECO:0000256" key="1">
    <source>
        <dbReference type="ARBA" id="ARBA00022614"/>
    </source>
</evidence>
<feature type="transmembrane region" description="Helical" evidence="4">
    <location>
        <begin position="305"/>
        <end position="327"/>
    </location>
</feature>
<dbReference type="Pfam" id="PF13855">
    <property type="entry name" value="LRR_8"/>
    <property type="match status" value="2"/>
</dbReference>
<feature type="non-terminal residue" evidence="6">
    <location>
        <position position="1"/>
    </location>
</feature>
<keyword evidence="4" id="KW-0472">Membrane</keyword>
<dbReference type="SMART" id="SM00369">
    <property type="entry name" value="LRR_TYP"/>
    <property type="match status" value="7"/>
</dbReference>
<sequence>VLTLRGNSIESLEEGVFRHLKQLKDLDLSENRLERIDDKSLSGLSNLRVLHLHDNRLASVPSENLALVPDLAYLSLGGNEFLEIKAGDLQSLRTLKDLDLTSAHLGNGLTAESFKGLHGLRKLMLEDCSLEAVPTGALSSLTKLEELHIGRNLFTTLPPNAFANNRHLYSLYVSGCPNLMYVERDVLHNNVNVKQVVITQNPHLAYIAEDSFRFLSELSLLNLHGNNIQMISENAASWSDIEKWSLEGNPIACNCSAAWLRTLTVAVNSSTSVKCASPKSLSGTPLNLTELSDLACGMDPATQGLVIGLVVLLLVVIIAAAVVMMLYRHHGSCVHRLLKGHRLDRHGGGFGHHTCSHDNYPGYIMTPQKPVPVTEL</sequence>
<keyword evidence="3" id="KW-0677">Repeat</keyword>
<evidence type="ECO:0000256" key="3">
    <source>
        <dbReference type="ARBA" id="ARBA00022737"/>
    </source>
</evidence>
<dbReference type="AlphaFoldDB" id="A0AAN8XDF8"/>
<evidence type="ECO:0000256" key="4">
    <source>
        <dbReference type="SAM" id="Phobius"/>
    </source>
</evidence>
<evidence type="ECO:0000259" key="5">
    <source>
        <dbReference type="SMART" id="SM00082"/>
    </source>
</evidence>
<organism evidence="6 7">
    <name type="scientific">Halocaridina rubra</name>
    <name type="common">Hawaiian red shrimp</name>
    <dbReference type="NCBI Taxonomy" id="373956"/>
    <lineage>
        <taxon>Eukaryota</taxon>
        <taxon>Metazoa</taxon>
        <taxon>Ecdysozoa</taxon>
        <taxon>Arthropoda</taxon>
        <taxon>Crustacea</taxon>
        <taxon>Multicrustacea</taxon>
        <taxon>Malacostraca</taxon>
        <taxon>Eumalacostraca</taxon>
        <taxon>Eucarida</taxon>
        <taxon>Decapoda</taxon>
        <taxon>Pleocyemata</taxon>
        <taxon>Caridea</taxon>
        <taxon>Atyoidea</taxon>
        <taxon>Atyidae</taxon>
        <taxon>Halocaridina</taxon>
    </lineage>
</organism>
<dbReference type="InterPro" id="IPR003591">
    <property type="entry name" value="Leu-rich_rpt_typical-subtyp"/>
</dbReference>
<dbReference type="Proteomes" id="UP001381693">
    <property type="component" value="Unassembled WGS sequence"/>
</dbReference>
<keyword evidence="1" id="KW-0433">Leucine-rich repeat</keyword>
<dbReference type="PANTHER" id="PTHR24369:SF160">
    <property type="entry name" value="VASORIN"/>
    <property type="match status" value="1"/>
</dbReference>
<evidence type="ECO:0000313" key="7">
    <source>
        <dbReference type="Proteomes" id="UP001381693"/>
    </source>
</evidence>
<dbReference type="InterPro" id="IPR032675">
    <property type="entry name" value="LRR_dom_sf"/>
</dbReference>
<dbReference type="Pfam" id="PF13306">
    <property type="entry name" value="LRR_5"/>
    <property type="match status" value="1"/>
</dbReference>
<evidence type="ECO:0000256" key="2">
    <source>
        <dbReference type="ARBA" id="ARBA00022729"/>
    </source>
</evidence>